<keyword evidence="3" id="KW-1185">Reference proteome</keyword>
<dbReference type="Proteomes" id="UP000299102">
    <property type="component" value="Unassembled WGS sequence"/>
</dbReference>
<feature type="region of interest" description="Disordered" evidence="1">
    <location>
        <begin position="63"/>
        <end position="100"/>
    </location>
</feature>
<dbReference type="EMBL" id="BGZK01006724">
    <property type="protein sequence ID" value="GBP00357.1"/>
    <property type="molecule type" value="Genomic_DNA"/>
</dbReference>
<accession>A0A4C1SG65</accession>
<evidence type="ECO:0000256" key="1">
    <source>
        <dbReference type="SAM" id="MobiDB-lite"/>
    </source>
</evidence>
<dbReference type="AlphaFoldDB" id="A0A4C1SG65"/>
<protein>
    <submittedName>
        <fullName evidence="2">Uncharacterized protein</fullName>
    </submittedName>
</protein>
<name>A0A4C1SG65_EUMVA</name>
<organism evidence="2 3">
    <name type="scientific">Eumeta variegata</name>
    <name type="common">Bagworm moth</name>
    <name type="synonym">Eumeta japonica</name>
    <dbReference type="NCBI Taxonomy" id="151549"/>
    <lineage>
        <taxon>Eukaryota</taxon>
        <taxon>Metazoa</taxon>
        <taxon>Ecdysozoa</taxon>
        <taxon>Arthropoda</taxon>
        <taxon>Hexapoda</taxon>
        <taxon>Insecta</taxon>
        <taxon>Pterygota</taxon>
        <taxon>Neoptera</taxon>
        <taxon>Endopterygota</taxon>
        <taxon>Lepidoptera</taxon>
        <taxon>Glossata</taxon>
        <taxon>Ditrysia</taxon>
        <taxon>Tineoidea</taxon>
        <taxon>Psychidae</taxon>
        <taxon>Oiketicinae</taxon>
        <taxon>Eumeta</taxon>
    </lineage>
</organism>
<evidence type="ECO:0000313" key="2">
    <source>
        <dbReference type="EMBL" id="GBP00357.1"/>
    </source>
</evidence>
<evidence type="ECO:0000313" key="3">
    <source>
        <dbReference type="Proteomes" id="UP000299102"/>
    </source>
</evidence>
<proteinExistence type="predicted"/>
<comment type="caution">
    <text evidence="2">The sequence shown here is derived from an EMBL/GenBank/DDBJ whole genome shotgun (WGS) entry which is preliminary data.</text>
</comment>
<gene>
    <name evidence="2" type="ORF">EVAR_86446_1</name>
</gene>
<sequence length="100" mass="10977">MAFGRWRKMETPVLLIKRGAVSSAKSASWTPDVRRGMSLVYAGTGGREADYANSMLINRLVARDQPEMDIDPSSAPTSRANDAKPSPRGPTDSDYEYRLG</sequence>
<reference evidence="2 3" key="1">
    <citation type="journal article" date="2019" name="Commun. Biol.">
        <title>The bagworm genome reveals a unique fibroin gene that provides high tensile strength.</title>
        <authorList>
            <person name="Kono N."/>
            <person name="Nakamura H."/>
            <person name="Ohtoshi R."/>
            <person name="Tomita M."/>
            <person name="Numata K."/>
            <person name="Arakawa K."/>
        </authorList>
    </citation>
    <scope>NUCLEOTIDE SEQUENCE [LARGE SCALE GENOMIC DNA]</scope>
</reference>